<feature type="binding site" evidence="4">
    <location>
        <position position="130"/>
    </location>
    <ligand>
        <name>S-adenosyl-L-methionine</name>
        <dbReference type="ChEBI" id="CHEBI:59789"/>
    </ligand>
</feature>
<feature type="binding site" evidence="4">
    <location>
        <position position="157"/>
    </location>
    <ligand>
        <name>Mg(2+)</name>
        <dbReference type="ChEBI" id="CHEBI:18420"/>
    </ligand>
</feature>
<keyword evidence="4" id="KW-0460">Magnesium</keyword>
<organism evidence="5 6">
    <name type="scientific">Bacillus chungangensis</name>
    <dbReference type="NCBI Taxonomy" id="587633"/>
    <lineage>
        <taxon>Bacteria</taxon>
        <taxon>Bacillati</taxon>
        <taxon>Bacillota</taxon>
        <taxon>Bacilli</taxon>
        <taxon>Bacillales</taxon>
        <taxon>Bacillaceae</taxon>
        <taxon>Bacillus</taxon>
    </lineage>
</organism>
<accession>A0ABT9WLT4</accession>
<keyword evidence="3 4" id="KW-0949">S-adenosyl-L-methionine</keyword>
<dbReference type="InterPro" id="IPR002935">
    <property type="entry name" value="SAM_O-MeTrfase"/>
</dbReference>
<dbReference type="RefSeq" id="WP_307225566.1">
    <property type="nucleotide sequence ID" value="NZ_JAUSTT010000001.1"/>
</dbReference>
<sequence>MEEICDYLASLQQEKNSLLTEMEHFAKTHHIPIMESSSLNMMIQFLRIQQPKRILEIGTAIGYSALRMADALPNVHIVTIEREAVRCRQAHDYISRAHGAKNRITIIEGDALEVFAQVEAFGHFDAIFIDAAKGQYRRFFELYTPLLQDNGCVYTDNVLYKGLVAKENIENRRASGFVKKIKAYNQWLMDHPAFITEILPVGDGVAVSLKKA</sequence>
<reference evidence="5 6" key="1">
    <citation type="submission" date="2023-07" db="EMBL/GenBank/DDBJ databases">
        <title>Genomic Encyclopedia of Type Strains, Phase IV (KMG-IV): sequencing the most valuable type-strain genomes for metagenomic binning, comparative biology and taxonomic classification.</title>
        <authorList>
            <person name="Goeker M."/>
        </authorList>
    </citation>
    <scope>NUCLEOTIDE SEQUENCE [LARGE SCALE GENOMIC DNA]</scope>
    <source>
        <strain evidence="5 6">DSM 23837</strain>
    </source>
</reference>
<evidence type="ECO:0000313" key="5">
    <source>
        <dbReference type="EMBL" id="MDQ0174249.1"/>
    </source>
</evidence>
<dbReference type="EC" id="2.1.1.-" evidence="4"/>
<feature type="binding site" evidence="4">
    <location>
        <position position="34"/>
    </location>
    <ligand>
        <name>S-adenosyl-L-methionine</name>
        <dbReference type="ChEBI" id="CHEBI:59789"/>
    </ligand>
</feature>
<gene>
    <name evidence="4" type="primary">trmR</name>
    <name evidence="5" type="ORF">J2S08_000080</name>
</gene>
<name>A0ABT9WLT4_9BACI</name>
<keyword evidence="2 4" id="KW-0808">Transferase</keyword>
<dbReference type="PANTHER" id="PTHR10509">
    <property type="entry name" value="O-METHYLTRANSFERASE-RELATED"/>
    <property type="match status" value="1"/>
</dbReference>
<dbReference type="PROSITE" id="PS51682">
    <property type="entry name" value="SAM_OMT_I"/>
    <property type="match status" value="1"/>
</dbReference>
<evidence type="ECO:0000256" key="2">
    <source>
        <dbReference type="ARBA" id="ARBA00022679"/>
    </source>
</evidence>
<dbReference type="InterPro" id="IPR029063">
    <property type="entry name" value="SAM-dependent_MTases_sf"/>
</dbReference>
<keyword evidence="4" id="KW-0819">tRNA processing</keyword>
<dbReference type="HAMAP" id="MF_02217">
    <property type="entry name" value="TrmR_methyltr"/>
    <property type="match status" value="1"/>
</dbReference>
<dbReference type="CDD" id="cd02440">
    <property type="entry name" value="AdoMet_MTases"/>
    <property type="match status" value="1"/>
</dbReference>
<comment type="catalytic activity">
    <reaction evidence="4">
        <text>5-hydroxyuridine(34) in tRNA + S-adenosyl-L-methionine = 5-methoxyuridine(34) in tRNA + S-adenosyl-L-homocysteine + H(+)</text>
        <dbReference type="Rhea" id="RHEA:60524"/>
        <dbReference type="Rhea" id="RHEA-COMP:13381"/>
        <dbReference type="Rhea" id="RHEA-COMP:15591"/>
        <dbReference type="ChEBI" id="CHEBI:15378"/>
        <dbReference type="ChEBI" id="CHEBI:57856"/>
        <dbReference type="ChEBI" id="CHEBI:59789"/>
        <dbReference type="ChEBI" id="CHEBI:136877"/>
        <dbReference type="ChEBI" id="CHEBI:143860"/>
    </reaction>
</comment>
<dbReference type="PANTHER" id="PTHR10509:SF14">
    <property type="entry name" value="CAFFEOYL-COA O-METHYLTRANSFERASE 3-RELATED"/>
    <property type="match status" value="1"/>
</dbReference>
<dbReference type="Proteomes" id="UP001223586">
    <property type="component" value="Unassembled WGS sequence"/>
</dbReference>
<protein>
    <recommendedName>
        <fullName evidence="4">tRNA 5-hydroxyuridine methyltransferase</fullName>
        <ecNumber evidence="4">2.1.1.-</ecNumber>
    </recommendedName>
    <alternativeName>
        <fullName evidence="4">ho5U methyltransferase</fullName>
    </alternativeName>
</protein>
<dbReference type="Gene3D" id="3.40.50.150">
    <property type="entry name" value="Vaccinia Virus protein VP39"/>
    <property type="match status" value="1"/>
</dbReference>
<feature type="binding site" evidence="4">
    <location>
        <begin position="110"/>
        <end position="111"/>
    </location>
    <ligand>
        <name>S-adenosyl-L-methionine</name>
        <dbReference type="ChEBI" id="CHEBI:59789"/>
    </ligand>
</feature>
<dbReference type="InterPro" id="IPR043675">
    <property type="entry name" value="TrmR_methyltr"/>
</dbReference>
<evidence type="ECO:0000256" key="3">
    <source>
        <dbReference type="ARBA" id="ARBA00022691"/>
    </source>
</evidence>
<comment type="subunit">
    <text evidence="4">Homodimer.</text>
</comment>
<comment type="caution">
    <text evidence="5">The sequence shown here is derived from an EMBL/GenBank/DDBJ whole genome shotgun (WGS) entry which is preliminary data.</text>
</comment>
<keyword evidence="1 4" id="KW-0489">Methyltransferase</keyword>
<dbReference type="InterPro" id="IPR050362">
    <property type="entry name" value="Cation-dep_OMT"/>
</dbReference>
<keyword evidence="4" id="KW-0479">Metal-binding</keyword>
<feature type="binding site" evidence="4">
    <location>
        <position position="64"/>
    </location>
    <ligand>
        <name>S-adenosyl-L-methionine</name>
        <dbReference type="ChEBI" id="CHEBI:59789"/>
    </ligand>
</feature>
<evidence type="ECO:0000256" key="1">
    <source>
        <dbReference type="ARBA" id="ARBA00022603"/>
    </source>
</evidence>
<comment type="function">
    <text evidence="4">Catalyzes the methylation of 5-hydroxyuridine (ho5U) to form 5-methoxyuridine (mo5U) at position 34 in tRNAs.</text>
</comment>
<keyword evidence="6" id="KW-1185">Reference proteome</keyword>
<comment type="similarity">
    <text evidence="4">Belongs to the class I-like SAM-binding methyltransferase superfamily. Cation-dependent O-methyltransferase family.</text>
</comment>
<dbReference type="Pfam" id="PF01596">
    <property type="entry name" value="Methyltransf_3"/>
    <property type="match status" value="1"/>
</dbReference>
<dbReference type="EMBL" id="JAUSTT010000001">
    <property type="protein sequence ID" value="MDQ0174249.1"/>
    <property type="molecule type" value="Genomic_DNA"/>
</dbReference>
<evidence type="ECO:0000256" key="4">
    <source>
        <dbReference type="HAMAP-Rule" id="MF_02217"/>
    </source>
</evidence>
<feature type="binding site" evidence="4">
    <location>
        <position position="81"/>
    </location>
    <ligand>
        <name>S-adenosyl-L-methionine</name>
        <dbReference type="ChEBI" id="CHEBI:59789"/>
    </ligand>
</feature>
<evidence type="ECO:0000313" key="6">
    <source>
        <dbReference type="Proteomes" id="UP001223586"/>
    </source>
</evidence>
<proteinExistence type="inferred from homology"/>
<dbReference type="SUPFAM" id="SSF53335">
    <property type="entry name" value="S-adenosyl-L-methionine-dependent methyltransferases"/>
    <property type="match status" value="1"/>
</dbReference>
<feature type="binding site" evidence="4">
    <location>
        <position position="156"/>
    </location>
    <ligand>
        <name>Mg(2+)</name>
        <dbReference type="ChEBI" id="CHEBI:18420"/>
    </ligand>
</feature>
<feature type="binding site" evidence="4">
    <location>
        <position position="130"/>
    </location>
    <ligand>
        <name>Mg(2+)</name>
        <dbReference type="ChEBI" id="CHEBI:18420"/>
    </ligand>
</feature>